<organism evidence="1">
    <name type="scientific">marine sediment metagenome</name>
    <dbReference type="NCBI Taxonomy" id="412755"/>
    <lineage>
        <taxon>unclassified sequences</taxon>
        <taxon>metagenomes</taxon>
        <taxon>ecological metagenomes</taxon>
    </lineage>
</organism>
<evidence type="ECO:0000313" key="1">
    <source>
        <dbReference type="EMBL" id="KKM83338.1"/>
    </source>
</evidence>
<proteinExistence type="predicted"/>
<dbReference type="AlphaFoldDB" id="A0A0F9KN28"/>
<sequence>MYFFIKWVSFTKLPINITYNGIITLISKSELYRKIDGWANEGLLIKDHEDKERNFYSHFVIRKTPQLKMELLSLCDELISLFSKKYKEIADIVRVLGTRRKRPLGLLHFSNEKNNNKGESA</sequence>
<dbReference type="EMBL" id="LAZR01007729">
    <property type="protein sequence ID" value="KKM83338.1"/>
    <property type="molecule type" value="Genomic_DNA"/>
</dbReference>
<accession>A0A0F9KN28</accession>
<reference evidence="1" key="1">
    <citation type="journal article" date="2015" name="Nature">
        <title>Complex archaea that bridge the gap between prokaryotes and eukaryotes.</title>
        <authorList>
            <person name="Spang A."/>
            <person name="Saw J.H."/>
            <person name="Jorgensen S.L."/>
            <person name="Zaremba-Niedzwiedzka K."/>
            <person name="Martijn J."/>
            <person name="Lind A.E."/>
            <person name="van Eijk R."/>
            <person name="Schleper C."/>
            <person name="Guy L."/>
            <person name="Ettema T.J."/>
        </authorList>
    </citation>
    <scope>NUCLEOTIDE SEQUENCE</scope>
</reference>
<gene>
    <name evidence="1" type="ORF">LCGC14_1310460</name>
</gene>
<name>A0A0F9KN28_9ZZZZ</name>
<protein>
    <submittedName>
        <fullName evidence="1">Uncharacterized protein</fullName>
    </submittedName>
</protein>
<comment type="caution">
    <text evidence="1">The sequence shown here is derived from an EMBL/GenBank/DDBJ whole genome shotgun (WGS) entry which is preliminary data.</text>
</comment>